<proteinExistence type="predicted"/>
<evidence type="ECO:0008006" key="3">
    <source>
        <dbReference type="Google" id="ProtNLM"/>
    </source>
</evidence>
<sequence>MGQGFLASPRLAVREVDDGLRQDSLNFLRENLSRFRHEPLVSVPSTRQSCLNHKRWLRPPMACASRLQPEHPAKIRPRVAGSRFRKAPCWPKGRCWHWPKRAAGPCGRGRQVHP</sequence>
<accession>A0ABN8YEK8</accession>
<dbReference type="Proteomes" id="UP001176941">
    <property type="component" value="Chromosome 19"/>
</dbReference>
<organism evidence="1 2">
    <name type="scientific">Rangifer tarandus platyrhynchus</name>
    <name type="common">Svalbard reindeer</name>
    <dbReference type="NCBI Taxonomy" id="3082113"/>
    <lineage>
        <taxon>Eukaryota</taxon>
        <taxon>Metazoa</taxon>
        <taxon>Chordata</taxon>
        <taxon>Craniata</taxon>
        <taxon>Vertebrata</taxon>
        <taxon>Euteleostomi</taxon>
        <taxon>Mammalia</taxon>
        <taxon>Eutheria</taxon>
        <taxon>Laurasiatheria</taxon>
        <taxon>Artiodactyla</taxon>
        <taxon>Ruminantia</taxon>
        <taxon>Pecora</taxon>
        <taxon>Cervidae</taxon>
        <taxon>Odocoileinae</taxon>
        <taxon>Rangifer</taxon>
    </lineage>
</organism>
<dbReference type="EMBL" id="OX459955">
    <property type="protein sequence ID" value="CAI9159958.1"/>
    <property type="molecule type" value="Genomic_DNA"/>
</dbReference>
<reference evidence="1" key="1">
    <citation type="submission" date="2023-04" db="EMBL/GenBank/DDBJ databases">
        <authorList>
            <consortium name="ELIXIR-Norway"/>
        </authorList>
    </citation>
    <scope>NUCLEOTIDE SEQUENCE [LARGE SCALE GENOMIC DNA]</scope>
</reference>
<name>A0ABN8YEK8_RANTA</name>
<gene>
    <name evidence="1" type="ORF">MRATA1EN1_LOCUS8920</name>
</gene>
<evidence type="ECO:0000313" key="1">
    <source>
        <dbReference type="EMBL" id="CAI9159958.1"/>
    </source>
</evidence>
<keyword evidence="2" id="KW-1185">Reference proteome</keyword>
<evidence type="ECO:0000313" key="2">
    <source>
        <dbReference type="Proteomes" id="UP001176941"/>
    </source>
</evidence>
<protein>
    <recommendedName>
        <fullName evidence="3">EAL domain-containing protein</fullName>
    </recommendedName>
</protein>